<dbReference type="InterPro" id="IPR003661">
    <property type="entry name" value="HisK_dim/P_dom"/>
</dbReference>
<dbReference type="CDD" id="cd00082">
    <property type="entry name" value="HisKA"/>
    <property type="match status" value="1"/>
</dbReference>
<dbReference type="InterPro" id="IPR004358">
    <property type="entry name" value="Sig_transdc_His_kin-like_C"/>
</dbReference>
<dbReference type="Pfam" id="PF02518">
    <property type="entry name" value="HATPase_c"/>
    <property type="match status" value="1"/>
</dbReference>
<dbReference type="InterPro" id="IPR003594">
    <property type="entry name" value="HATPase_dom"/>
</dbReference>
<dbReference type="SUPFAM" id="SSF55781">
    <property type="entry name" value="GAF domain-like"/>
    <property type="match status" value="1"/>
</dbReference>
<dbReference type="PANTHER" id="PTHR45453:SF1">
    <property type="entry name" value="PHOSPHATE REGULON SENSOR PROTEIN PHOR"/>
    <property type="match status" value="1"/>
</dbReference>
<dbReference type="AlphaFoldDB" id="A0A1F5JXY3"/>
<sequence length="388" mass="44336">MDNILLKIHKAALKFLSPLTPEETYPLIVNEGKILLKTQYGSIFLMQSGVLKRVWASTPTHHEIRIRKDGNTYRTFKNHKANVMDIKVLEKHHPQFEKFKKLGVKSIVSIPLINHGKSIGVLSLQSTKKEYFTKSQLNTLILFGSLASLAIRKNQLFFETKQALEARDLFISMAAHELRTPVTTISGYSQMLYSKFAGSDTPESRWITDLSWETQRLTHLINELLEIDRIKKGVLEYHFKEISIREVLRRAASDFKMNHPNHNIILDDNLKNGEDIIIGDFNKLLQMLINIFDNAAKFSRSGTDINIVLKSNKSHLKIIIKDKGKGISKKEIADIFDKYYRGKSEIKEGMGIGLFLVKNIIKQHHGDIQIFSKENIGTKVEIGLPTSK</sequence>
<dbReference type="InterPro" id="IPR029016">
    <property type="entry name" value="GAF-like_dom_sf"/>
</dbReference>
<proteinExistence type="predicted"/>
<gene>
    <name evidence="8" type="ORF">A3C59_05065</name>
</gene>
<dbReference type="PANTHER" id="PTHR45453">
    <property type="entry name" value="PHOSPHATE REGULON SENSOR PROTEIN PHOR"/>
    <property type="match status" value="1"/>
</dbReference>
<dbReference type="EC" id="2.7.13.3" evidence="2"/>
<dbReference type="GO" id="GO:0000155">
    <property type="term" value="F:phosphorelay sensor kinase activity"/>
    <property type="evidence" value="ECO:0007669"/>
    <property type="project" value="InterPro"/>
</dbReference>
<dbReference type="EMBL" id="MFCV01000009">
    <property type="protein sequence ID" value="OGE33474.1"/>
    <property type="molecule type" value="Genomic_DNA"/>
</dbReference>
<dbReference type="PRINTS" id="PR00344">
    <property type="entry name" value="BCTRLSENSOR"/>
</dbReference>
<evidence type="ECO:0000256" key="2">
    <source>
        <dbReference type="ARBA" id="ARBA00012438"/>
    </source>
</evidence>
<name>A0A1F5JXY3_9BACT</name>
<dbReference type="PROSITE" id="PS50109">
    <property type="entry name" value="HIS_KIN"/>
    <property type="match status" value="1"/>
</dbReference>
<dbReference type="InterPro" id="IPR036890">
    <property type="entry name" value="HATPase_C_sf"/>
</dbReference>
<keyword evidence="3" id="KW-0597">Phosphoprotein</keyword>
<dbReference type="GO" id="GO:0005886">
    <property type="term" value="C:plasma membrane"/>
    <property type="evidence" value="ECO:0007669"/>
    <property type="project" value="TreeGrafter"/>
</dbReference>
<evidence type="ECO:0000256" key="1">
    <source>
        <dbReference type="ARBA" id="ARBA00000085"/>
    </source>
</evidence>
<evidence type="ECO:0000313" key="9">
    <source>
        <dbReference type="Proteomes" id="UP000176902"/>
    </source>
</evidence>
<comment type="catalytic activity">
    <reaction evidence="1">
        <text>ATP + protein L-histidine = ADP + protein N-phospho-L-histidine.</text>
        <dbReference type="EC" id="2.7.13.3"/>
    </reaction>
</comment>
<keyword evidence="5" id="KW-0418">Kinase</keyword>
<dbReference type="Proteomes" id="UP000176902">
    <property type="component" value="Unassembled WGS sequence"/>
</dbReference>
<dbReference type="Pfam" id="PF00512">
    <property type="entry name" value="HisKA"/>
    <property type="match status" value="1"/>
</dbReference>
<comment type="caution">
    <text evidence="8">The sequence shown here is derived from an EMBL/GenBank/DDBJ whole genome shotgun (WGS) entry which is preliminary data.</text>
</comment>
<evidence type="ECO:0000313" key="8">
    <source>
        <dbReference type="EMBL" id="OGE33474.1"/>
    </source>
</evidence>
<dbReference type="SMART" id="SM00388">
    <property type="entry name" value="HisKA"/>
    <property type="match status" value="1"/>
</dbReference>
<evidence type="ECO:0000259" key="7">
    <source>
        <dbReference type="PROSITE" id="PS50109"/>
    </source>
</evidence>
<accession>A0A1F5JXY3</accession>
<reference evidence="8 9" key="1">
    <citation type="journal article" date="2016" name="Nat. Commun.">
        <title>Thousands of microbial genomes shed light on interconnected biogeochemical processes in an aquifer system.</title>
        <authorList>
            <person name="Anantharaman K."/>
            <person name="Brown C.T."/>
            <person name="Hug L.A."/>
            <person name="Sharon I."/>
            <person name="Castelle C.J."/>
            <person name="Probst A.J."/>
            <person name="Thomas B.C."/>
            <person name="Singh A."/>
            <person name="Wilkins M.J."/>
            <person name="Karaoz U."/>
            <person name="Brodie E.L."/>
            <person name="Williams K.H."/>
            <person name="Hubbard S.S."/>
            <person name="Banfield J.F."/>
        </authorList>
    </citation>
    <scope>NUCLEOTIDE SEQUENCE [LARGE SCALE GENOMIC DNA]</scope>
</reference>
<dbReference type="SMART" id="SM00387">
    <property type="entry name" value="HATPase_c"/>
    <property type="match status" value="1"/>
</dbReference>
<dbReference type="InterPro" id="IPR005467">
    <property type="entry name" value="His_kinase_dom"/>
</dbReference>
<dbReference type="GO" id="GO:0004721">
    <property type="term" value="F:phosphoprotein phosphatase activity"/>
    <property type="evidence" value="ECO:0007669"/>
    <property type="project" value="TreeGrafter"/>
</dbReference>
<evidence type="ECO:0000256" key="4">
    <source>
        <dbReference type="ARBA" id="ARBA00022679"/>
    </source>
</evidence>
<organism evidence="8 9">
    <name type="scientific">Candidatus Daviesbacteria bacterium RIFCSPHIGHO2_02_FULL_36_13</name>
    <dbReference type="NCBI Taxonomy" id="1797768"/>
    <lineage>
        <taxon>Bacteria</taxon>
        <taxon>Candidatus Daviesiibacteriota</taxon>
    </lineage>
</organism>
<dbReference type="Gene3D" id="1.10.287.130">
    <property type="match status" value="1"/>
</dbReference>
<dbReference type="Pfam" id="PF01590">
    <property type="entry name" value="GAF"/>
    <property type="match status" value="1"/>
</dbReference>
<evidence type="ECO:0000256" key="5">
    <source>
        <dbReference type="ARBA" id="ARBA00022777"/>
    </source>
</evidence>
<feature type="domain" description="Histidine kinase" evidence="7">
    <location>
        <begin position="173"/>
        <end position="388"/>
    </location>
</feature>
<evidence type="ECO:0000256" key="6">
    <source>
        <dbReference type="ARBA" id="ARBA00023012"/>
    </source>
</evidence>
<dbReference type="Gene3D" id="3.30.565.10">
    <property type="entry name" value="Histidine kinase-like ATPase, C-terminal domain"/>
    <property type="match status" value="1"/>
</dbReference>
<dbReference type="InterPro" id="IPR003018">
    <property type="entry name" value="GAF"/>
</dbReference>
<dbReference type="SMART" id="SM00065">
    <property type="entry name" value="GAF"/>
    <property type="match status" value="1"/>
</dbReference>
<dbReference type="SUPFAM" id="SSF55874">
    <property type="entry name" value="ATPase domain of HSP90 chaperone/DNA topoisomerase II/histidine kinase"/>
    <property type="match status" value="1"/>
</dbReference>
<protein>
    <recommendedName>
        <fullName evidence="2">histidine kinase</fullName>
        <ecNumber evidence="2">2.7.13.3</ecNumber>
    </recommendedName>
</protein>
<keyword evidence="6" id="KW-0902">Two-component regulatory system</keyword>
<keyword evidence="4" id="KW-0808">Transferase</keyword>
<evidence type="ECO:0000256" key="3">
    <source>
        <dbReference type="ARBA" id="ARBA00022553"/>
    </source>
</evidence>
<dbReference type="SUPFAM" id="SSF47384">
    <property type="entry name" value="Homodimeric domain of signal transducing histidine kinase"/>
    <property type="match status" value="1"/>
</dbReference>
<dbReference type="STRING" id="1797768.A3C59_05065"/>
<dbReference type="InterPro" id="IPR036097">
    <property type="entry name" value="HisK_dim/P_sf"/>
</dbReference>
<dbReference type="InterPro" id="IPR050351">
    <property type="entry name" value="BphY/WalK/GraS-like"/>
</dbReference>
<dbReference type="Gene3D" id="3.30.450.40">
    <property type="match status" value="1"/>
</dbReference>
<dbReference type="GO" id="GO:0016036">
    <property type="term" value="P:cellular response to phosphate starvation"/>
    <property type="evidence" value="ECO:0007669"/>
    <property type="project" value="TreeGrafter"/>
</dbReference>